<keyword evidence="1" id="KW-0614">Plasmid</keyword>
<organism evidence="1">
    <name type="scientific">Rhizobium rhizogenes</name>
    <name type="common">Agrobacterium rhizogenes</name>
    <dbReference type="NCBI Taxonomy" id="359"/>
    <lineage>
        <taxon>Bacteria</taxon>
        <taxon>Pseudomonadati</taxon>
        <taxon>Pseudomonadota</taxon>
        <taxon>Alphaproteobacteria</taxon>
        <taxon>Hyphomicrobiales</taxon>
        <taxon>Rhizobiaceae</taxon>
        <taxon>Rhizobium/Agrobacterium group</taxon>
        <taxon>Rhizobium</taxon>
    </lineage>
</organism>
<evidence type="ECO:0000313" key="2">
    <source>
        <dbReference type="EMBL" id="QCL10472.1"/>
    </source>
</evidence>
<geneLocation type="plasmid" evidence="1">
    <name>pC6.5b</name>
</geneLocation>
<gene>
    <name evidence="1" type="ORF">pC6.5b_423</name>
    <name evidence="2" type="ORF">pC6.5c_579</name>
</gene>
<dbReference type="AlphaFoldDB" id="A0A7S4ZSM3"/>
<sequence length="42" mass="5161">MHSISGVWTAKAVTTRPHMREVNRKIKRYPSVLYREWWLGRY</sequence>
<evidence type="ECO:0000313" key="1">
    <source>
        <dbReference type="EMBL" id="QCL10317.1"/>
    </source>
</evidence>
<dbReference type="EMBL" id="MK318987">
    <property type="protein sequence ID" value="QCL10317.1"/>
    <property type="molecule type" value="Genomic_DNA"/>
</dbReference>
<name>A0A7S4ZSM3_RHIRH</name>
<geneLocation type="plasmid" evidence="2">
    <name>pC6.5c</name>
</geneLocation>
<reference evidence="1" key="1">
    <citation type="submission" date="2018-12" db="EMBL/GenBank/DDBJ databases">
        <title>Three Rhizobium rhizogenes strains isolated from the same crown gall tumor carry diverse plasmids.</title>
        <authorList>
            <person name="Pulawska J."/>
            <person name="Kuzmanovic N."/>
        </authorList>
    </citation>
    <scope>NUCLEOTIDE SEQUENCE</scope>
    <source>
        <strain evidence="1">C6.5</strain>
        <plasmid evidence="1">pC6.5b</plasmid>
        <plasmid evidence="2">pC6.5c</plasmid>
    </source>
</reference>
<protein>
    <submittedName>
        <fullName evidence="1">Uncharacterized protein</fullName>
    </submittedName>
</protein>
<dbReference type="EMBL" id="MK318988">
    <property type="protein sequence ID" value="QCL10472.1"/>
    <property type="molecule type" value="Genomic_DNA"/>
</dbReference>
<proteinExistence type="predicted"/>
<accession>A0A7S4ZSM3</accession>